<reference evidence="1" key="1">
    <citation type="submission" date="2018-06" db="EMBL/GenBank/DDBJ databases">
        <authorList>
            <person name="Zhirakovskaya E."/>
        </authorList>
    </citation>
    <scope>NUCLEOTIDE SEQUENCE</scope>
</reference>
<sequence length="90" mass="10447">MDENKSSISKAESYREIGDFWDVHDVTDYWEQTEVAEFEVDLESDVRLVTLEPNLASKANKVAWEKGISLQTLLNLWVREKLDESEQVAQ</sequence>
<dbReference type="Pfam" id="PF12441">
    <property type="entry name" value="CopG_antitoxin"/>
    <property type="match status" value="1"/>
</dbReference>
<accession>A0A3B0WHG9</accession>
<proteinExistence type="predicted"/>
<name>A0A3B0WHG9_9ZZZZ</name>
<evidence type="ECO:0008006" key="2">
    <source>
        <dbReference type="Google" id="ProtNLM"/>
    </source>
</evidence>
<dbReference type="AlphaFoldDB" id="A0A3B0WHG9"/>
<dbReference type="InterPro" id="IPR022148">
    <property type="entry name" value="CopG_antitoxin"/>
</dbReference>
<gene>
    <name evidence="1" type="ORF">MNBD_CHLOROFLEXI01-4867</name>
</gene>
<protein>
    <recommendedName>
        <fullName evidence="2">CopG antitoxin of type II toxin-antitoxin system</fullName>
    </recommendedName>
</protein>
<dbReference type="EMBL" id="UOEU01000996">
    <property type="protein sequence ID" value="VAW42994.1"/>
    <property type="molecule type" value="Genomic_DNA"/>
</dbReference>
<evidence type="ECO:0000313" key="1">
    <source>
        <dbReference type="EMBL" id="VAW42994.1"/>
    </source>
</evidence>
<organism evidence="1">
    <name type="scientific">hydrothermal vent metagenome</name>
    <dbReference type="NCBI Taxonomy" id="652676"/>
    <lineage>
        <taxon>unclassified sequences</taxon>
        <taxon>metagenomes</taxon>
        <taxon>ecological metagenomes</taxon>
    </lineage>
</organism>